<dbReference type="PROSITE" id="PS51677">
    <property type="entry name" value="NODB"/>
    <property type="match status" value="1"/>
</dbReference>
<dbReference type="STRING" id="1120995.SAMN02745245_01434"/>
<dbReference type="InterPro" id="IPR002509">
    <property type="entry name" value="NODB_dom"/>
</dbReference>
<dbReference type="OrthoDB" id="258610at2"/>
<evidence type="ECO:0000256" key="4">
    <source>
        <dbReference type="SAM" id="Phobius"/>
    </source>
</evidence>
<keyword evidence="2" id="KW-0378">Hydrolase</keyword>
<organism evidence="6 7">
    <name type="scientific">Anaerosphaera aminiphila DSM 21120</name>
    <dbReference type="NCBI Taxonomy" id="1120995"/>
    <lineage>
        <taxon>Bacteria</taxon>
        <taxon>Bacillati</taxon>
        <taxon>Bacillota</taxon>
        <taxon>Tissierellia</taxon>
        <taxon>Tissierellales</taxon>
        <taxon>Peptoniphilaceae</taxon>
        <taxon>Anaerosphaera</taxon>
    </lineage>
</organism>
<dbReference type="GO" id="GO:0005975">
    <property type="term" value="P:carbohydrate metabolic process"/>
    <property type="evidence" value="ECO:0007669"/>
    <property type="project" value="InterPro"/>
</dbReference>
<dbReference type="InterPro" id="IPR011330">
    <property type="entry name" value="Glyco_hydro/deAcase_b/a-brl"/>
</dbReference>
<protein>
    <submittedName>
        <fullName evidence="6">Peptidoglycan/xylan/chitin deacetylase, PgdA/CDA1 family</fullName>
    </submittedName>
</protein>
<feature type="region of interest" description="Disordered" evidence="3">
    <location>
        <begin position="1"/>
        <end position="94"/>
    </location>
</feature>
<dbReference type="RefSeq" id="WP_083529133.1">
    <property type="nucleotide sequence ID" value="NZ_FQXI01000010.1"/>
</dbReference>
<dbReference type="GO" id="GO:0016020">
    <property type="term" value="C:membrane"/>
    <property type="evidence" value="ECO:0007669"/>
    <property type="project" value="TreeGrafter"/>
</dbReference>
<evidence type="ECO:0000259" key="5">
    <source>
        <dbReference type="PROSITE" id="PS51677"/>
    </source>
</evidence>
<dbReference type="InterPro" id="IPR050248">
    <property type="entry name" value="Polysacc_deacetylase_ArnD"/>
</dbReference>
<accession>A0A1M5TCE1</accession>
<keyword evidence="4" id="KW-1133">Transmembrane helix</keyword>
<feature type="domain" description="NodB homology" evidence="5">
    <location>
        <begin position="211"/>
        <end position="412"/>
    </location>
</feature>
<dbReference type="PANTHER" id="PTHR10587">
    <property type="entry name" value="GLYCOSYL TRANSFERASE-RELATED"/>
    <property type="match status" value="1"/>
</dbReference>
<feature type="transmembrane region" description="Helical" evidence="4">
    <location>
        <begin position="99"/>
        <end position="119"/>
    </location>
</feature>
<dbReference type="CDD" id="cd10944">
    <property type="entry name" value="CE4_SmPgdA_like"/>
    <property type="match status" value="1"/>
</dbReference>
<keyword evidence="4" id="KW-0472">Membrane</keyword>
<dbReference type="PANTHER" id="PTHR10587:SF133">
    <property type="entry name" value="CHITIN DEACETYLASE 1-RELATED"/>
    <property type="match status" value="1"/>
</dbReference>
<evidence type="ECO:0000313" key="6">
    <source>
        <dbReference type="EMBL" id="SHH48374.1"/>
    </source>
</evidence>
<evidence type="ECO:0000256" key="3">
    <source>
        <dbReference type="SAM" id="MobiDB-lite"/>
    </source>
</evidence>
<feature type="compositionally biased region" description="Basic residues" evidence="3">
    <location>
        <begin position="83"/>
        <end position="94"/>
    </location>
</feature>
<name>A0A1M5TCE1_9FIRM</name>
<dbReference type="SUPFAM" id="SSF88713">
    <property type="entry name" value="Glycoside hydrolase/deacetylase"/>
    <property type="match status" value="1"/>
</dbReference>
<evidence type="ECO:0000256" key="2">
    <source>
        <dbReference type="ARBA" id="ARBA00022801"/>
    </source>
</evidence>
<feature type="compositionally biased region" description="Polar residues" evidence="3">
    <location>
        <begin position="65"/>
        <end position="76"/>
    </location>
</feature>
<dbReference type="Gene3D" id="3.20.20.370">
    <property type="entry name" value="Glycoside hydrolase/deacetylase"/>
    <property type="match status" value="1"/>
</dbReference>
<feature type="compositionally biased region" description="Basic and acidic residues" evidence="3">
    <location>
        <begin position="46"/>
        <end position="64"/>
    </location>
</feature>
<dbReference type="GO" id="GO:0046872">
    <property type="term" value="F:metal ion binding"/>
    <property type="evidence" value="ECO:0007669"/>
    <property type="project" value="UniProtKB-KW"/>
</dbReference>
<dbReference type="Proteomes" id="UP000184032">
    <property type="component" value="Unassembled WGS sequence"/>
</dbReference>
<reference evidence="6 7" key="1">
    <citation type="submission" date="2016-11" db="EMBL/GenBank/DDBJ databases">
        <authorList>
            <person name="Jaros S."/>
            <person name="Januszkiewicz K."/>
            <person name="Wedrychowicz H."/>
        </authorList>
    </citation>
    <scope>NUCLEOTIDE SEQUENCE [LARGE SCALE GENOMIC DNA]</scope>
    <source>
        <strain evidence="6 7">DSM 21120</strain>
    </source>
</reference>
<feature type="compositionally biased region" description="Low complexity" evidence="3">
    <location>
        <begin position="14"/>
        <end position="31"/>
    </location>
</feature>
<proteinExistence type="predicted"/>
<evidence type="ECO:0000256" key="1">
    <source>
        <dbReference type="ARBA" id="ARBA00022723"/>
    </source>
</evidence>
<keyword evidence="7" id="KW-1185">Reference proteome</keyword>
<sequence>MNNFFKKNDDINNDKNNNSNDGDNINNKSSNLIDMDEIESLIKMNKKTEDSKSNTEDTTSKESGRNTSRKSSQRESGQSEKSKQHRAKMRRSKVRRRRLTITAILILLIFLIVKLISLISGGNKDSSNIPSLATWYYGEMLREQKGDFSSSITAPKTAYDKLMLPFSKATGIDKKIMPGTNHLVSASSYAYDTKKIRQYIRGEVEYTGGEKLVFLTFDDGPNTTITPKILNILNDNDVHATFFTVGKNITEGNYSVLRQTLMNGNSIAMHSFSHEYDLLYPDKTANTEKIIEEAQLTSGRLSKVFGDDFKSTVWRYPGGHLSWQGLNDADSKLQEMGIEWIDWNSLSGDSEKKSVRPTTTEEEVDYIIKSLNQNLHSDVAVVLMHDASNKQLTVDSLQQVINYFKENNYKFCILK</sequence>
<feature type="compositionally biased region" description="Basic and acidic residues" evidence="3">
    <location>
        <begin position="1"/>
        <end position="13"/>
    </location>
</feature>
<evidence type="ECO:0000313" key="7">
    <source>
        <dbReference type="Proteomes" id="UP000184032"/>
    </source>
</evidence>
<gene>
    <name evidence="6" type="ORF">SAMN02745245_01434</name>
</gene>
<dbReference type="Pfam" id="PF01522">
    <property type="entry name" value="Polysacc_deac_1"/>
    <property type="match status" value="1"/>
</dbReference>
<keyword evidence="4" id="KW-0812">Transmembrane</keyword>
<dbReference type="AlphaFoldDB" id="A0A1M5TCE1"/>
<dbReference type="EMBL" id="FQXI01000010">
    <property type="protein sequence ID" value="SHH48374.1"/>
    <property type="molecule type" value="Genomic_DNA"/>
</dbReference>
<dbReference type="GO" id="GO:0016810">
    <property type="term" value="F:hydrolase activity, acting on carbon-nitrogen (but not peptide) bonds"/>
    <property type="evidence" value="ECO:0007669"/>
    <property type="project" value="InterPro"/>
</dbReference>
<keyword evidence="1" id="KW-0479">Metal-binding</keyword>